<dbReference type="Proteomes" id="UP000325081">
    <property type="component" value="Unassembled WGS sequence"/>
</dbReference>
<dbReference type="InterPro" id="IPR002100">
    <property type="entry name" value="TF_MADSbox"/>
</dbReference>
<dbReference type="SUPFAM" id="SSF55455">
    <property type="entry name" value="SRF-like"/>
    <property type="match status" value="1"/>
</dbReference>
<evidence type="ECO:0000256" key="4">
    <source>
        <dbReference type="ARBA" id="ARBA00023163"/>
    </source>
</evidence>
<keyword evidence="2" id="KW-0805">Transcription regulation</keyword>
<evidence type="ECO:0000313" key="8">
    <source>
        <dbReference type="EMBL" id="GER31229.1"/>
    </source>
</evidence>
<name>A0A5A7PEM5_STRAF</name>
<accession>A0A5A7PEM5</accession>
<keyword evidence="3" id="KW-0238">DNA-binding</keyword>
<comment type="subcellular location">
    <subcellularLocation>
        <location evidence="1">Nucleus</location>
    </subcellularLocation>
</comment>
<evidence type="ECO:0000256" key="2">
    <source>
        <dbReference type="ARBA" id="ARBA00023015"/>
    </source>
</evidence>
<feature type="coiled-coil region" evidence="6">
    <location>
        <begin position="88"/>
        <end position="115"/>
    </location>
</feature>
<sequence>MARKRAKHGPITNERARDSILKRRLESLYKKAHELSILCNLEMFIVILNPNEDTHPIMWPSHDKAMAGITKFLAFPEQERARKMVLQEKLLTDKMHEMIEKLSKLRKKNDETEIEILTKRVIDGGQMLNELDSDQLNRMTRFVDEKMKRLQKRRDELNEETNIFVH</sequence>
<dbReference type="OrthoDB" id="1163690at2759"/>
<dbReference type="GO" id="GO:0046983">
    <property type="term" value="F:protein dimerization activity"/>
    <property type="evidence" value="ECO:0007669"/>
    <property type="project" value="InterPro"/>
</dbReference>
<reference evidence="9" key="1">
    <citation type="journal article" date="2019" name="Curr. Biol.">
        <title>Genome Sequence of Striga asiatica Provides Insight into the Evolution of Plant Parasitism.</title>
        <authorList>
            <person name="Yoshida S."/>
            <person name="Kim S."/>
            <person name="Wafula E.K."/>
            <person name="Tanskanen J."/>
            <person name="Kim Y.M."/>
            <person name="Honaas L."/>
            <person name="Yang Z."/>
            <person name="Spallek T."/>
            <person name="Conn C.E."/>
            <person name="Ichihashi Y."/>
            <person name="Cheong K."/>
            <person name="Cui S."/>
            <person name="Der J.P."/>
            <person name="Gundlach H."/>
            <person name="Jiao Y."/>
            <person name="Hori C."/>
            <person name="Ishida J.K."/>
            <person name="Kasahara H."/>
            <person name="Kiba T."/>
            <person name="Kim M.S."/>
            <person name="Koo N."/>
            <person name="Laohavisit A."/>
            <person name="Lee Y.H."/>
            <person name="Lumba S."/>
            <person name="McCourt P."/>
            <person name="Mortimer J.C."/>
            <person name="Mutuku J.M."/>
            <person name="Nomura T."/>
            <person name="Sasaki-Sekimoto Y."/>
            <person name="Seto Y."/>
            <person name="Wang Y."/>
            <person name="Wakatake T."/>
            <person name="Sakakibara H."/>
            <person name="Demura T."/>
            <person name="Yamaguchi S."/>
            <person name="Yoneyama K."/>
            <person name="Manabe R.I."/>
            <person name="Nelson D.C."/>
            <person name="Schulman A.H."/>
            <person name="Timko M.P."/>
            <person name="dePamphilis C.W."/>
            <person name="Choi D."/>
            <person name="Shirasu K."/>
        </authorList>
    </citation>
    <scope>NUCLEOTIDE SEQUENCE [LARGE SCALE GENOMIC DNA]</scope>
    <source>
        <strain evidence="9">cv. UVA1</strain>
    </source>
</reference>
<keyword evidence="6" id="KW-0175">Coiled coil</keyword>
<keyword evidence="9" id="KW-1185">Reference proteome</keyword>
<dbReference type="EMBL" id="BKCP01004439">
    <property type="protein sequence ID" value="GER31229.1"/>
    <property type="molecule type" value="Genomic_DNA"/>
</dbReference>
<evidence type="ECO:0000256" key="3">
    <source>
        <dbReference type="ARBA" id="ARBA00023125"/>
    </source>
</evidence>
<evidence type="ECO:0000259" key="7">
    <source>
        <dbReference type="PROSITE" id="PS50066"/>
    </source>
</evidence>
<dbReference type="Pfam" id="PF00319">
    <property type="entry name" value="SRF-TF"/>
    <property type="match status" value="1"/>
</dbReference>
<gene>
    <name evidence="8" type="ORF">STAS_07205</name>
</gene>
<proteinExistence type="predicted"/>
<feature type="domain" description="MADS-box" evidence="7">
    <location>
        <begin position="1"/>
        <end position="61"/>
    </location>
</feature>
<evidence type="ECO:0000256" key="6">
    <source>
        <dbReference type="SAM" id="Coils"/>
    </source>
</evidence>
<keyword evidence="5" id="KW-0539">Nucleus</keyword>
<comment type="caution">
    <text evidence="8">The sequence shown here is derived from an EMBL/GenBank/DDBJ whole genome shotgun (WGS) entry which is preliminary data.</text>
</comment>
<evidence type="ECO:0000313" key="9">
    <source>
        <dbReference type="Proteomes" id="UP000325081"/>
    </source>
</evidence>
<dbReference type="SMART" id="SM00432">
    <property type="entry name" value="MADS"/>
    <property type="match status" value="1"/>
</dbReference>
<dbReference type="AlphaFoldDB" id="A0A5A7PEM5"/>
<dbReference type="PROSITE" id="PS50066">
    <property type="entry name" value="MADS_BOX_2"/>
    <property type="match status" value="1"/>
</dbReference>
<dbReference type="GO" id="GO:0003677">
    <property type="term" value="F:DNA binding"/>
    <property type="evidence" value="ECO:0007669"/>
    <property type="project" value="UniProtKB-KW"/>
</dbReference>
<dbReference type="Gene3D" id="3.40.1810.10">
    <property type="entry name" value="Transcription factor, MADS-box"/>
    <property type="match status" value="1"/>
</dbReference>
<evidence type="ECO:0000256" key="5">
    <source>
        <dbReference type="ARBA" id="ARBA00023242"/>
    </source>
</evidence>
<protein>
    <submittedName>
        <fullName evidence="8">MADS-box family protein</fullName>
    </submittedName>
</protein>
<organism evidence="8 9">
    <name type="scientific">Striga asiatica</name>
    <name type="common">Asiatic witchweed</name>
    <name type="synonym">Buchnera asiatica</name>
    <dbReference type="NCBI Taxonomy" id="4170"/>
    <lineage>
        <taxon>Eukaryota</taxon>
        <taxon>Viridiplantae</taxon>
        <taxon>Streptophyta</taxon>
        <taxon>Embryophyta</taxon>
        <taxon>Tracheophyta</taxon>
        <taxon>Spermatophyta</taxon>
        <taxon>Magnoliopsida</taxon>
        <taxon>eudicotyledons</taxon>
        <taxon>Gunneridae</taxon>
        <taxon>Pentapetalae</taxon>
        <taxon>asterids</taxon>
        <taxon>lamiids</taxon>
        <taxon>Lamiales</taxon>
        <taxon>Orobanchaceae</taxon>
        <taxon>Buchnereae</taxon>
        <taxon>Striga</taxon>
    </lineage>
</organism>
<dbReference type="GO" id="GO:0005634">
    <property type="term" value="C:nucleus"/>
    <property type="evidence" value="ECO:0007669"/>
    <property type="project" value="UniProtKB-SubCell"/>
</dbReference>
<dbReference type="InterPro" id="IPR036879">
    <property type="entry name" value="TF_MADSbox_sf"/>
</dbReference>
<evidence type="ECO:0000256" key="1">
    <source>
        <dbReference type="ARBA" id="ARBA00004123"/>
    </source>
</evidence>
<keyword evidence="4" id="KW-0804">Transcription</keyword>